<proteinExistence type="predicted"/>
<dbReference type="Pfam" id="PF02518">
    <property type="entry name" value="HATPase_c"/>
    <property type="match status" value="1"/>
</dbReference>
<keyword evidence="1" id="KW-0597">Phosphoprotein</keyword>
<dbReference type="InterPro" id="IPR036890">
    <property type="entry name" value="HATPase_C_sf"/>
</dbReference>
<sequence length="41" mass="4360">RGGSGLGLAIAKQWVEAHGGRIWAENSEQTGARFVVRLPLA</sequence>
<evidence type="ECO:0000313" key="3">
    <source>
        <dbReference type="EMBL" id="GAI08479.1"/>
    </source>
</evidence>
<comment type="caution">
    <text evidence="3">The sequence shown here is derived from an EMBL/GenBank/DDBJ whole genome shotgun (WGS) entry which is preliminary data.</text>
</comment>
<organism evidence="3">
    <name type="scientific">marine sediment metagenome</name>
    <dbReference type="NCBI Taxonomy" id="412755"/>
    <lineage>
        <taxon>unclassified sequences</taxon>
        <taxon>metagenomes</taxon>
        <taxon>ecological metagenomes</taxon>
    </lineage>
</organism>
<dbReference type="EMBL" id="BARV01010136">
    <property type="protein sequence ID" value="GAI08479.1"/>
    <property type="molecule type" value="Genomic_DNA"/>
</dbReference>
<dbReference type="InterPro" id="IPR005467">
    <property type="entry name" value="His_kinase_dom"/>
</dbReference>
<dbReference type="AlphaFoldDB" id="X1MQ56"/>
<evidence type="ECO:0000256" key="1">
    <source>
        <dbReference type="ARBA" id="ARBA00022553"/>
    </source>
</evidence>
<protein>
    <recommendedName>
        <fullName evidence="2">Histidine kinase domain-containing protein</fullName>
    </recommendedName>
</protein>
<dbReference type="PRINTS" id="PR00344">
    <property type="entry name" value="BCTRLSENSOR"/>
</dbReference>
<feature type="non-terminal residue" evidence="3">
    <location>
        <position position="1"/>
    </location>
</feature>
<dbReference type="PANTHER" id="PTHR43547">
    <property type="entry name" value="TWO-COMPONENT HISTIDINE KINASE"/>
    <property type="match status" value="1"/>
</dbReference>
<dbReference type="InterPro" id="IPR004358">
    <property type="entry name" value="Sig_transdc_His_kin-like_C"/>
</dbReference>
<dbReference type="Gene3D" id="3.30.565.10">
    <property type="entry name" value="Histidine kinase-like ATPase, C-terminal domain"/>
    <property type="match status" value="1"/>
</dbReference>
<dbReference type="GO" id="GO:0000155">
    <property type="term" value="F:phosphorelay sensor kinase activity"/>
    <property type="evidence" value="ECO:0007669"/>
    <property type="project" value="TreeGrafter"/>
</dbReference>
<reference evidence="3" key="1">
    <citation type="journal article" date="2014" name="Front. Microbiol.">
        <title>High frequency of phylogenetically diverse reductive dehalogenase-homologous genes in deep subseafloor sedimentary metagenomes.</title>
        <authorList>
            <person name="Kawai M."/>
            <person name="Futagami T."/>
            <person name="Toyoda A."/>
            <person name="Takaki Y."/>
            <person name="Nishi S."/>
            <person name="Hori S."/>
            <person name="Arai W."/>
            <person name="Tsubouchi T."/>
            <person name="Morono Y."/>
            <person name="Uchiyama I."/>
            <person name="Ito T."/>
            <person name="Fujiyama A."/>
            <person name="Inagaki F."/>
            <person name="Takami H."/>
        </authorList>
    </citation>
    <scope>NUCLEOTIDE SEQUENCE</scope>
    <source>
        <strain evidence="3">Expedition CK06-06</strain>
    </source>
</reference>
<dbReference type="PANTHER" id="PTHR43547:SF2">
    <property type="entry name" value="HYBRID SIGNAL TRANSDUCTION HISTIDINE KINASE C"/>
    <property type="match status" value="1"/>
</dbReference>
<dbReference type="PROSITE" id="PS50109">
    <property type="entry name" value="HIS_KIN"/>
    <property type="match status" value="1"/>
</dbReference>
<evidence type="ECO:0000259" key="2">
    <source>
        <dbReference type="PROSITE" id="PS50109"/>
    </source>
</evidence>
<dbReference type="InterPro" id="IPR003594">
    <property type="entry name" value="HATPase_dom"/>
</dbReference>
<gene>
    <name evidence="3" type="ORF">S06H3_19737</name>
</gene>
<name>X1MQ56_9ZZZZ</name>
<dbReference type="SUPFAM" id="SSF55874">
    <property type="entry name" value="ATPase domain of HSP90 chaperone/DNA topoisomerase II/histidine kinase"/>
    <property type="match status" value="1"/>
</dbReference>
<feature type="domain" description="Histidine kinase" evidence="2">
    <location>
        <begin position="1"/>
        <end position="41"/>
    </location>
</feature>
<accession>X1MQ56</accession>